<gene>
    <name evidence="1" type="ORF">JV35_08870</name>
</gene>
<evidence type="ECO:0000313" key="2">
    <source>
        <dbReference type="Proteomes" id="UP000032869"/>
    </source>
</evidence>
<dbReference type="RefSeq" id="WP_039302787.1">
    <property type="nucleotide sequence ID" value="NZ_JQHL01000002.1"/>
</dbReference>
<keyword evidence="2" id="KW-1185">Reference proteome</keyword>
<accession>A0ABR4V2C4</accession>
<reference evidence="1 2" key="1">
    <citation type="submission" date="2014-08" db="EMBL/GenBank/DDBJ databases">
        <title>Genome sequences of NCPPB Pectobacterium isolates.</title>
        <authorList>
            <person name="Glover R.H."/>
            <person name="Sapp M."/>
            <person name="Elphinstone J."/>
        </authorList>
    </citation>
    <scope>NUCLEOTIDE SEQUENCE [LARGE SCALE GENOMIC DNA]</scope>
    <source>
        <strain evidence="1 2">NCPPB 2793</strain>
    </source>
</reference>
<dbReference type="Proteomes" id="UP000032869">
    <property type="component" value="Unassembled WGS sequence"/>
</dbReference>
<comment type="caution">
    <text evidence="1">The sequence shown here is derived from an EMBL/GenBank/DDBJ whole genome shotgun (WGS) entry which is preliminary data.</text>
</comment>
<organism evidence="1 2">
    <name type="scientific">Pectobacterium betavasculorum</name>
    <dbReference type="NCBI Taxonomy" id="55207"/>
    <lineage>
        <taxon>Bacteria</taxon>
        <taxon>Pseudomonadati</taxon>
        <taxon>Pseudomonadota</taxon>
        <taxon>Gammaproteobacteria</taxon>
        <taxon>Enterobacterales</taxon>
        <taxon>Pectobacteriaceae</taxon>
        <taxon>Pectobacterium</taxon>
    </lineage>
</organism>
<name>A0ABR4V2C4_9GAMM</name>
<evidence type="ECO:0000313" key="1">
    <source>
        <dbReference type="EMBL" id="KFX21282.1"/>
    </source>
</evidence>
<dbReference type="EMBL" id="JQHL01000002">
    <property type="protein sequence ID" value="KFX21282.1"/>
    <property type="molecule type" value="Genomic_DNA"/>
</dbReference>
<proteinExistence type="predicted"/>
<sequence>MLTLRAFPAVFNNEIAVGANAAAFAQVLADAGMLDKPAKGITRKSLRIDGKQPRFVVLMTLDDEEE</sequence>
<protein>
    <submittedName>
        <fullName evidence="1">Uncharacterized protein</fullName>
    </submittedName>
</protein>